<evidence type="ECO:0000256" key="4">
    <source>
        <dbReference type="ARBA" id="ARBA00022692"/>
    </source>
</evidence>
<keyword evidence="5 7" id="KW-1133">Transmembrane helix</keyword>
<dbReference type="PANTHER" id="PTHR36838">
    <property type="entry name" value="AUXIN EFFLUX CARRIER FAMILY PROTEIN"/>
    <property type="match status" value="1"/>
</dbReference>
<feature type="transmembrane region" description="Helical" evidence="7">
    <location>
        <begin position="66"/>
        <end position="88"/>
    </location>
</feature>
<organism evidence="8 9">
    <name type="scientific">Oceanomicrobium pacificus</name>
    <dbReference type="NCBI Taxonomy" id="2692916"/>
    <lineage>
        <taxon>Bacteria</taxon>
        <taxon>Pseudomonadati</taxon>
        <taxon>Pseudomonadota</taxon>
        <taxon>Alphaproteobacteria</taxon>
        <taxon>Rhodobacterales</taxon>
        <taxon>Paracoccaceae</taxon>
        <taxon>Oceanomicrobium</taxon>
    </lineage>
</organism>
<feature type="transmembrane region" description="Helical" evidence="7">
    <location>
        <begin position="123"/>
        <end position="144"/>
    </location>
</feature>
<evidence type="ECO:0000256" key="6">
    <source>
        <dbReference type="ARBA" id="ARBA00023136"/>
    </source>
</evidence>
<evidence type="ECO:0000256" key="3">
    <source>
        <dbReference type="ARBA" id="ARBA00022475"/>
    </source>
</evidence>
<keyword evidence="6 7" id="KW-0472">Membrane</keyword>
<comment type="caution">
    <text evidence="8">The sequence shown here is derived from an EMBL/GenBank/DDBJ whole genome shotgun (WGS) entry which is preliminary data.</text>
</comment>
<accession>A0A6B0TUE2</accession>
<keyword evidence="4 7" id="KW-0812">Transmembrane</keyword>
<evidence type="ECO:0000256" key="7">
    <source>
        <dbReference type="SAM" id="Phobius"/>
    </source>
</evidence>
<feature type="transmembrane region" description="Helical" evidence="7">
    <location>
        <begin position="33"/>
        <end position="54"/>
    </location>
</feature>
<feature type="transmembrane region" description="Helical" evidence="7">
    <location>
        <begin position="240"/>
        <end position="260"/>
    </location>
</feature>
<feature type="transmembrane region" description="Helical" evidence="7">
    <location>
        <begin position="184"/>
        <end position="204"/>
    </location>
</feature>
<dbReference type="EMBL" id="WUWG01000001">
    <property type="protein sequence ID" value="MXU64583.1"/>
    <property type="molecule type" value="Genomic_DNA"/>
</dbReference>
<protein>
    <submittedName>
        <fullName evidence="8">AEC family transporter</fullName>
    </submittedName>
</protein>
<dbReference type="PANTHER" id="PTHR36838:SF1">
    <property type="entry name" value="SLR1864 PROTEIN"/>
    <property type="match status" value="1"/>
</dbReference>
<dbReference type="RefSeq" id="WP_160852984.1">
    <property type="nucleotide sequence ID" value="NZ_WUWG01000001.1"/>
</dbReference>
<keyword evidence="9" id="KW-1185">Reference proteome</keyword>
<evidence type="ECO:0000256" key="1">
    <source>
        <dbReference type="ARBA" id="ARBA00004141"/>
    </source>
</evidence>
<feature type="transmembrane region" description="Helical" evidence="7">
    <location>
        <begin position="7"/>
        <end position="27"/>
    </location>
</feature>
<dbReference type="GO" id="GO:0055085">
    <property type="term" value="P:transmembrane transport"/>
    <property type="evidence" value="ECO:0007669"/>
    <property type="project" value="InterPro"/>
</dbReference>
<proteinExistence type="predicted"/>
<sequence>MALFLQVLEIVAPVLVLAGLGVGWVKLGWDYDVAFVTRLSMTVAVPCLILTALIRTEIDPAALQATIYATIAGYGLVTVGALLLVRLARLDIPTFLPPVIFGNTGNIGLPLALFAFGPAGLDYAVVIFALMAIYSFTIGVWIVSGGGSIRPALREPMVWTTVLGLGFMFTGTGLPTWSMNALDLIGQMGIPLMLVTLGVALARMEMRASGLALLIAPLKLLLCFSAAVFVGRWFDLPDLAFGALVLQMSTPVAVTSYMLAAKYGAGSRDVASLVVVSTLMSIVALPLILGLLI</sequence>
<evidence type="ECO:0000313" key="9">
    <source>
        <dbReference type="Proteomes" id="UP000436016"/>
    </source>
</evidence>
<comment type="subcellular location">
    <subcellularLocation>
        <location evidence="1">Membrane</location>
        <topology evidence="1">Multi-pass membrane protein</topology>
    </subcellularLocation>
</comment>
<name>A0A6B0TUE2_9RHOB</name>
<evidence type="ECO:0000256" key="5">
    <source>
        <dbReference type="ARBA" id="ARBA00022989"/>
    </source>
</evidence>
<dbReference type="Pfam" id="PF03547">
    <property type="entry name" value="Mem_trans"/>
    <property type="match status" value="1"/>
</dbReference>
<keyword evidence="2" id="KW-0813">Transport</keyword>
<gene>
    <name evidence="8" type="ORF">GSH16_03920</name>
</gene>
<dbReference type="GO" id="GO:0016020">
    <property type="term" value="C:membrane"/>
    <property type="evidence" value="ECO:0007669"/>
    <property type="project" value="UniProtKB-SubCell"/>
</dbReference>
<feature type="transmembrane region" description="Helical" evidence="7">
    <location>
        <begin position="272"/>
        <end position="292"/>
    </location>
</feature>
<dbReference type="AlphaFoldDB" id="A0A6B0TUE2"/>
<evidence type="ECO:0000256" key="2">
    <source>
        <dbReference type="ARBA" id="ARBA00022448"/>
    </source>
</evidence>
<keyword evidence="3" id="KW-1003">Cell membrane</keyword>
<feature type="transmembrane region" description="Helical" evidence="7">
    <location>
        <begin position="211"/>
        <end position="234"/>
    </location>
</feature>
<feature type="transmembrane region" description="Helical" evidence="7">
    <location>
        <begin position="156"/>
        <end position="178"/>
    </location>
</feature>
<reference evidence="8 9" key="1">
    <citation type="submission" date="2019-12" db="EMBL/GenBank/DDBJ databases">
        <title>Strain KN286 was isolated from seawater, which was collected from Caroline Seamount in the tropical western Pacific.</title>
        <authorList>
            <person name="Wang Q."/>
        </authorList>
    </citation>
    <scope>NUCLEOTIDE SEQUENCE [LARGE SCALE GENOMIC DNA]</scope>
    <source>
        <strain evidence="8 9">KN286</strain>
    </source>
</reference>
<dbReference type="Proteomes" id="UP000436016">
    <property type="component" value="Unassembled WGS sequence"/>
</dbReference>
<evidence type="ECO:0000313" key="8">
    <source>
        <dbReference type="EMBL" id="MXU64583.1"/>
    </source>
</evidence>
<dbReference type="InterPro" id="IPR004776">
    <property type="entry name" value="Mem_transp_PIN-like"/>
</dbReference>